<comment type="similarity">
    <text evidence="1 7">Belongs to the SbcD family.</text>
</comment>
<evidence type="ECO:0000256" key="1">
    <source>
        <dbReference type="ARBA" id="ARBA00010555"/>
    </source>
</evidence>
<accession>D0LY15</accession>
<gene>
    <name evidence="7" type="primary">sbcD</name>
    <name evidence="11" type="ordered locus">Hoch_1822</name>
</gene>
<evidence type="ECO:0000256" key="5">
    <source>
        <dbReference type="ARBA" id="ARBA00022801"/>
    </source>
</evidence>
<evidence type="ECO:0000313" key="11">
    <source>
        <dbReference type="EMBL" id="ACY14370.1"/>
    </source>
</evidence>
<keyword evidence="6 7" id="KW-0269">Exonuclease</keyword>
<dbReference type="Pfam" id="PF12320">
    <property type="entry name" value="SbcD_C"/>
    <property type="match status" value="1"/>
</dbReference>
<dbReference type="eggNOG" id="COG0420">
    <property type="taxonomic scope" value="Bacteria"/>
</dbReference>
<dbReference type="KEGG" id="hoh:Hoch_1822"/>
<reference evidence="11 12" key="1">
    <citation type="journal article" date="2010" name="Stand. Genomic Sci.">
        <title>Complete genome sequence of Haliangium ochraceum type strain (SMP-2).</title>
        <authorList>
            <consortium name="US DOE Joint Genome Institute (JGI-PGF)"/>
            <person name="Ivanova N."/>
            <person name="Daum C."/>
            <person name="Lang E."/>
            <person name="Abt B."/>
            <person name="Kopitz M."/>
            <person name="Saunders E."/>
            <person name="Lapidus A."/>
            <person name="Lucas S."/>
            <person name="Glavina Del Rio T."/>
            <person name="Nolan M."/>
            <person name="Tice H."/>
            <person name="Copeland A."/>
            <person name="Cheng J.F."/>
            <person name="Chen F."/>
            <person name="Bruce D."/>
            <person name="Goodwin L."/>
            <person name="Pitluck S."/>
            <person name="Mavromatis K."/>
            <person name="Pati A."/>
            <person name="Mikhailova N."/>
            <person name="Chen A."/>
            <person name="Palaniappan K."/>
            <person name="Land M."/>
            <person name="Hauser L."/>
            <person name="Chang Y.J."/>
            <person name="Jeffries C.D."/>
            <person name="Detter J.C."/>
            <person name="Brettin T."/>
            <person name="Rohde M."/>
            <person name="Goker M."/>
            <person name="Bristow J."/>
            <person name="Markowitz V."/>
            <person name="Eisen J.A."/>
            <person name="Hugenholtz P."/>
            <person name="Kyrpides N.C."/>
            <person name="Klenk H.P."/>
        </authorList>
    </citation>
    <scope>NUCLEOTIDE SEQUENCE [LARGE SCALE GENOMIC DNA]</scope>
    <source>
        <strain evidence="12">DSM 14365 / CIP 107738 / JCM 11303 / AJ 13395 / SMP-2</strain>
    </source>
</reference>
<evidence type="ECO:0000256" key="4">
    <source>
        <dbReference type="ARBA" id="ARBA00022722"/>
    </source>
</evidence>
<feature type="region of interest" description="Disordered" evidence="8">
    <location>
        <begin position="157"/>
        <end position="193"/>
    </location>
</feature>
<name>D0LY15_HALO1</name>
<dbReference type="GO" id="GO:0006310">
    <property type="term" value="P:DNA recombination"/>
    <property type="evidence" value="ECO:0007669"/>
    <property type="project" value="UniProtKB-KW"/>
</dbReference>
<proteinExistence type="inferred from homology"/>
<dbReference type="Gene3D" id="3.60.21.10">
    <property type="match status" value="1"/>
</dbReference>
<dbReference type="HOGENOM" id="CLU_038045_2_1_7"/>
<dbReference type="PANTHER" id="PTHR30337:SF0">
    <property type="entry name" value="NUCLEASE SBCCD SUBUNIT D"/>
    <property type="match status" value="1"/>
</dbReference>
<evidence type="ECO:0000259" key="9">
    <source>
        <dbReference type="Pfam" id="PF00149"/>
    </source>
</evidence>
<dbReference type="SUPFAM" id="SSF56300">
    <property type="entry name" value="Metallo-dependent phosphatases"/>
    <property type="match status" value="1"/>
</dbReference>
<comment type="function">
    <text evidence="7">SbcCD cleaves DNA hairpin structures. These structures can inhibit DNA replication and are intermediates in certain DNA recombination reactions. The complex acts as a 3'-&gt;5' double strand exonuclease that can open hairpins. It also has a 5' single-strand endonuclease activity.</text>
</comment>
<keyword evidence="5 7" id="KW-0378">Hydrolase</keyword>
<evidence type="ECO:0000256" key="7">
    <source>
        <dbReference type="RuleBase" id="RU363069"/>
    </source>
</evidence>
<evidence type="ECO:0000256" key="2">
    <source>
        <dbReference type="ARBA" id="ARBA00011322"/>
    </source>
</evidence>
<feature type="domain" description="Nuclease SbcCD subunit D C-terminal" evidence="10">
    <location>
        <begin position="321"/>
        <end position="431"/>
    </location>
</feature>
<keyword evidence="7" id="KW-0233">DNA recombination</keyword>
<dbReference type="PANTHER" id="PTHR30337">
    <property type="entry name" value="COMPONENT OF ATP-DEPENDENT DSDNA EXONUCLEASE"/>
    <property type="match status" value="1"/>
</dbReference>
<dbReference type="GO" id="GO:0006260">
    <property type="term" value="P:DNA replication"/>
    <property type="evidence" value="ECO:0007669"/>
    <property type="project" value="UniProtKB-KW"/>
</dbReference>
<keyword evidence="12" id="KW-1185">Reference proteome</keyword>
<feature type="compositionally biased region" description="Low complexity" evidence="8">
    <location>
        <begin position="173"/>
        <end position="185"/>
    </location>
</feature>
<evidence type="ECO:0000256" key="3">
    <source>
        <dbReference type="ARBA" id="ARBA00013365"/>
    </source>
</evidence>
<dbReference type="OrthoDB" id="9773856at2"/>
<evidence type="ECO:0000259" key="10">
    <source>
        <dbReference type="Pfam" id="PF12320"/>
    </source>
</evidence>
<evidence type="ECO:0000313" key="12">
    <source>
        <dbReference type="Proteomes" id="UP000001880"/>
    </source>
</evidence>
<dbReference type="CDD" id="cd00840">
    <property type="entry name" value="MPP_Mre11_N"/>
    <property type="match status" value="1"/>
</dbReference>
<dbReference type="InterPro" id="IPR029052">
    <property type="entry name" value="Metallo-depent_PP-like"/>
</dbReference>
<keyword evidence="7" id="KW-0235">DNA replication</keyword>
<dbReference type="GO" id="GO:0004519">
    <property type="term" value="F:endonuclease activity"/>
    <property type="evidence" value="ECO:0007669"/>
    <property type="project" value="UniProtKB-KW"/>
</dbReference>
<dbReference type="InterPro" id="IPR004593">
    <property type="entry name" value="SbcD"/>
</dbReference>
<dbReference type="InterPro" id="IPR041796">
    <property type="entry name" value="Mre11_N"/>
</dbReference>
<keyword evidence="4 7" id="KW-0540">Nuclease</keyword>
<dbReference type="NCBIfam" id="TIGR00619">
    <property type="entry name" value="sbcd"/>
    <property type="match status" value="1"/>
</dbReference>
<dbReference type="Pfam" id="PF00149">
    <property type="entry name" value="Metallophos"/>
    <property type="match status" value="1"/>
</dbReference>
<dbReference type="RefSeq" id="WP_012826978.1">
    <property type="nucleotide sequence ID" value="NC_013440.1"/>
</dbReference>
<dbReference type="InterPro" id="IPR026843">
    <property type="entry name" value="SbcD_C"/>
</dbReference>
<keyword evidence="7" id="KW-0255">Endonuclease</keyword>
<dbReference type="STRING" id="502025.Hoch_1822"/>
<dbReference type="Proteomes" id="UP000001880">
    <property type="component" value="Chromosome"/>
</dbReference>
<organism evidence="11 12">
    <name type="scientific">Haliangium ochraceum (strain DSM 14365 / JCM 11303 / SMP-2)</name>
    <dbReference type="NCBI Taxonomy" id="502025"/>
    <lineage>
        <taxon>Bacteria</taxon>
        <taxon>Pseudomonadati</taxon>
        <taxon>Myxococcota</taxon>
        <taxon>Polyangia</taxon>
        <taxon>Haliangiales</taxon>
        <taxon>Kofleriaceae</taxon>
        <taxon>Haliangium</taxon>
    </lineage>
</organism>
<evidence type="ECO:0000256" key="8">
    <source>
        <dbReference type="SAM" id="MobiDB-lite"/>
    </source>
</evidence>
<dbReference type="InterPro" id="IPR050535">
    <property type="entry name" value="DNA_Repair-Maintenance_Comp"/>
</dbReference>
<feature type="domain" description="Calcineurin-like phosphoesterase" evidence="9">
    <location>
        <begin position="1"/>
        <end position="94"/>
    </location>
</feature>
<dbReference type="GO" id="GO:0008408">
    <property type="term" value="F:3'-5' exonuclease activity"/>
    <property type="evidence" value="ECO:0007669"/>
    <property type="project" value="InterPro"/>
</dbReference>
<dbReference type="EMBL" id="CP001804">
    <property type="protein sequence ID" value="ACY14370.1"/>
    <property type="molecule type" value="Genomic_DNA"/>
</dbReference>
<sequence>MRLLHTSDWHLGHSLHDVSRDYEHECFLRWLVDTLEAEAVDALLITGDIFDSANPPATAQASWYQFLAEVHARLPGLDVLVIGGNHDSAARLEAPKPVLSALRTHVIGALRRGPRDQHGRRPLELERAIVPLRDRDGEVAAIVAAVPFLRTADLPRPRRASADATVASEVTDASDGPADSGASDADAGDEELRRDPLIGGVRQVYAEVLDAARARLQPGQALLATGHCYMVGTDISTLSERRILGGNQHALPVSIFPDDVAYAALGHLHKAQRVGGREGVRYAGSPIPLALDEARYRHQVLLVELEGPALAEVRSLSVPRTVDIVRIPKSGAASPKEVFAAIEALPAWTPGEGDPQKSDTRPFLELSVAIDKPRAQLKGEVEDKLRGKWPRLAKLGVVRRGDGAPLADALPTRELRELDPEEVFLRRYARDHAGAPDDDLLQSFHRVLEDAYAQRGDQAPARGEPEA</sequence>
<protein>
    <recommendedName>
        <fullName evidence="3 7">Nuclease SbcCD subunit D</fullName>
    </recommendedName>
</protein>
<dbReference type="InterPro" id="IPR004843">
    <property type="entry name" value="Calcineurin-like_PHP"/>
</dbReference>
<comment type="subunit">
    <text evidence="2 7">Heterodimer of SbcC and SbcD.</text>
</comment>
<evidence type="ECO:0000256" key="6">
    <source>
        <dbReference type="ARBA" id="ARBA00022839"/>
    </source>
</evidence>
<dbReference type="AlphaFoldDB" id="D0LY15"/>